<feature type="transmembrane region" description="Helical" evidence="10">
    <location>
        <begin position="245"/>
        <end position="269"/>
    </location>
</feature>
<keyword evidence="7 10" id="KW-1133">Transmembrane helix</keyword>
<feature type="transmembrane region" description="Helical" evidence="10">
    <location>
        <begin position="325"/>
        <end position="347"/>
    </location>
</feature>
<dbReference type="EMBL" id="JACRSQ010000007">
    <property type="protein sequence ID" value="MBC8543118.1"/>
    <property type="molecule type" value="Genomic_DNA"/>
</dbReference>
<keyword evidence="5" id="KW-1003">Cell membrane</keyword>
<evidence type="ECO:0000256" key="8">
    <source>
        <dbReference type="ARBA" id="ARBA00023136"/>
    </source>
</evidence>
<sequence>MKPNSSQTRNQERSAMLRDEKVSVVLTKLSVPATLSMAVNALYNIVDTIFVGRGVGTNGIGGLTIAFPIQMAVMAVSLMLGVGSASAASRYLGAKDEERACHCVGTAFSAGLLCGLLMGILGQIFLEPILVFFGATETLLGSAREYMQIILLGTLYYPMVLVGNNVCRSEGNARTAMFSMIGGAVLNILLDFLFVFPLGMGIRGAALATILSQGFSLLYLAQYFIRRKSIYHLRPRHFVIQVKTLWEIVGVGFASFIRQIANSLVALVLNNMLKDFGGDTAISVYGIINRILTFLYMPTQGLVQGMQPIVGYNYGARAYDRVKKALHLSIVAGLAFAGVFTALIELFPGWIFRLFNDDAVLISAGAHALRLVCVLSLFAAVQIVGAGFFQAIGRVIPSFILTASRQILFFIPLALILPQIGGLGMWGIWLAFPLADGLSAVVTVIYLRHSLTVLSSGHDGNTR</sequence>
<feature type="transmembrane region" description="Helical" evidence="10">
    <location>
        <begin position="100"/>
        <end position="126"/>
    </location>
</feature>
<dbReference type="InterPro" id="IPR002528">
    <property type="entry name" value="MATE_fam"/>
</dbReference>
<feature type="transmembrane region" description="Helical" evidence="10">
    <location>
        <begin position="21"/>
        <end position="45"/>
    </location>
</feature>
<evidence type="ECO:0000313" key="12">
    <source>
        <dbReference type="Proteomes" id="UP000657006"/>
    </source>
</evidence>
<dbReference type="InterPro" id="IPR051327">
    <property type="entry name" value="MATE_MepA_subfamily"/>
</dbReference>
<keyword evidence="8 10" id="KW-0472">Membrane</keyword>
<evidence type="ECO:0000313" key="11">
    <source>
        <dbReference type="EMBL" id="MBC8543118.1"/>
    </source>
</evidence>
<feature type="transmembrane region" description="Helical" evidence="10">
    <location>
        <begin position="367"/>
        <end position="392"/>
    </location>
</feature>
<comment type="subcellular location">
    <subcellularLocation>
        <location evidence="1">Cell membrane</location>
        <topology evidence="1">Multi-pass membrane protein</topology>
    </subcellularLocation>
</comment>
<dbReference type="PIRSF" id="PIRSF006603">
    <property type="entry name" value="DinF"/>
    <property type="match status" value="1"/>
</dbReference>
<evidence type="ECO:0000256" key="5">
    <source>
        <dbReference type="ARBA" id="ARBA00022475"/>
    </source>
</evidence>
<protein>
    <recommendedName>
        <fullName evidence="3">Multidrug export protein MepA</fullName>
    </recommendedName>
</protein>
<dbReference type="Proteomes" id="UP000657006">
    <property type="component" value="Unassembled WGS sequence"/>
</dbReference>
<comment type="similarity">
    <text evidence="2">Belongs to the multi antimicrobial extrusion (MATE) (TC 2.A.66.1) family. MepA subfamily.</text>
</comment>
<name>A0A926DSC2_9FIRM</name>
<keyword evidence="9" id="KW-0046">Antibiotic resistance</keyword>
<keyword evidence="12" id="KW-1185">Reference proteome</keyword>
<dbReference type="NCBIfam" id="TIGR00797">
    <property type="entry name" value="matE"/>
    <property type="match status" value="1"/>
</dbReference>
<feature type="transmembrane region" description="Helical" evidence="10">
    <location>
        <begin position="65"/>
        <end position="88"/>
    </location>
</feature>
<reference evidence="11" key="1">
    <citation type="submission" date="2020-08" db="EMBL/GenBank/DDBJ databases">
        <title>Genome public.</title>
        <authorList>
            <person name="Liu C."/>
            <person name="Sun Q."/>
        </authorList>
    </citation>
    <scope>NUCLEOTIDE SEQUENCE</scope>
    <source>
        <strain evidence="11">NSJ-32</strain>
    </source>
</reference>
<dbReference type="GO" id="GO:0015297">
    <property type="term" value="F:antiporter activity"/>
    <property type="evidence" value="ECO:0007669"/>
    <property type="project" value="InterPro"/>
</dbReference>
<evidence type="ECO:0000256" key="7">
    <source>
        <dbReference type="ARBA" id="ARBA00022989"/>
    </source>
</evidence>
<dbReference type="AlphaFoldDB" id="A0A926DSC2"/>
<dbReference type="CDD" id="cd13143">
    <property type="entry name" value="MATE_MepA_like"/>
    <property type="match status" value="1"/>
</dbReference>
<evidence type="ECO:0000256" key="9">
    <source>
        <dbReference type="ARBA" id="ARBA00023251"/>
    </source>
</evidence>
<keyword evidence="6 10" id="KW-0812">Transmembrane</keyword>
<accession>A0A926DSC2</accession>
<comment type="caution">
    <text evidence="11">The sequence shown here is derived from an EMBL/GenBank/DDBJ whole genome shotgun (WGS) entry which is preliminary data.</text>
</comment>
<evidence type="ECO:0000256" key="1">
    <source>
        <dbReference type="ARBA" id="ARBA00004651"/>
    </source>
</evidence>
<evidence type="ECO:0000256" key="4">
    <source>
        <dbReference type="ARBA" id="ARBA00022448"/>
    </source>
</evidence>
<dbReference type="InterPro" id="IPR045070">
    <property type="entry name" value="MATE_MepA-like"/>
</dbReference>
<feature type="transmembrane region" description="Helical" evidence="10">
    <location>
        <begin position="146"/>
        <end position="166"/>
    </location>
</feature>
<evidence type="ECO:0000256" key="10">
    <source>
        <dbReference type="SAM" id="Phobius"/>
    </source>
</evidence>
<dbReference type="InterPro" id="IPR048279">
    <property type="entry name" value="MdtK-like"/>
</dbReference>
<organism evidence="11 12">
    <name type="scientific">Bianquea renquensis</name>
    <dbReference type="NCBI Taxonomy" id="2763661"/>
    <lineage>
        <taxon>Bacteria</taxon>
        <taxon>Bacillati</taxon>
        <taxon>Bacillota</taxon>
        <taxon>Clostridia</taxon>
        <taxon>Eubacteriales</taxon>
        <taxon>Bianqueaceae</taxon>
        <taxon>Bianquea</taxon>
    </lineage>
</organism>
<feature type="transmembrane region" description="Helical" evidence="10">
    <location>
        <begin position="178"/>
        <end position="199"/>
    </location>
</feature>
<proteinExistence type="inferred from homology"/>
<keyword evidence="4" id="KW-0813">Transport</keyword>
<dbReference type="PANTHER" id="PTHR43823:SF3">
    <property type="entry name" value="MULTIDRUG EXPORT PROTEIN MEPA"/>
    <property type="match status" value="1"/>
</dbReference>
<dbReference type="GO" id="GO:0005886">
    <property type="term" value="C:plasma membrane"/>
    <property type="evidence" value="ECO:0007669"/>
    <property type="project" value="UniProtKB-SubCell"/>
</dbReference>
<dbReference type="Pfam" id="PF01554">
    <property type="entry name" value="MatE"/>
    <property type="match status" value="2"/>
</dbReference>
<gene>
    <name evidence="11" type="ORF">H8730_06135</name>
</gene>
<evidence type="ECO:0000256" key="3">
    <source>
        <dbReference type="ARBA" id="ARBA00022106"/>
    </source>
</evidence>
<feature type="transmembrane region" description="Helical" evidence="10">
    <location>
        <begin position="399"/>
        <end position="420"/>
    </location>
</feature>
<evidence type="ECO:0000256" key="2">
    <source>
        <dbReference type="ARBA" id="ARBA00008417"/>
    </source>
</evidence>
<evidence type="ECO:0000256" key="6">
    <source>
        <dbReference type="ARBA" id="ARBA00022692"/>
    </source>
</evidence>
<dbReference type="PANTHER" id="PTHR43823">
    <property type="entry name" value="SPORULATION PROTEIN YKVU"/>
    <property type="match status" value="1"/>
</dbReference>
<feature type="transmembrane region" description="Helical" evidence="10">
    <location>
        <begin position="205"/>
        <end position="225"/>
    </location>
</feature>
<dbReference type="RefSeq" id="WP_177717511.1">
    <property type="nucleotide sequence ID" value="NZ_JACRSQ010000007.1"/>
</dbReference>
<dbReference type="GO" id="GO:0042910">
    <property type="term" value="F:xenobiotic transmembrane transporter activity"/>
    <property type="evidence" value="ECO:0007669"/>
    <property type="project" value="InterPro"/>
</dbReference>
<feature type="transmembrane region" description="Helical" evidence="10">
    <location>
        <begin position="281"/>
        <end position="297"/>
    </location>
</feature>
<dbReference type="GO" id="GO:0046677">
    <property type="term" value="P:response to antibiotic"/>
    <property type="evidence" value="ECO:0007669"/>
    <property type="project" value="UniProtKB-KW"/>
</dbReference>